<dbReference type="Gene3D" id="1.25.40.10">
    <property type="entry name" value="Tetratricopeptide repeat domain"/>
    <property type="match status" value="1"/>
</dbReference>
<accession>A0ABQ4CT97</accession>
<dbReference type="Proteomes" id="UP000604117">
    <property type="component" value="Unassembled WGS sequence"/>
</dbReference>
<evidence type="ECO:0000313" key="3">
    <source>
        <dbReference type="Proteomes" id="UP000604117"/>
    </source>
</evidence>
<evidence type="ECO:0008006" key="4">
    <source>
        <dbReference type="Google" id="ProtNLM"/>
    </source>
</evidence>
<evidence type="ECO:0000256" key="1">
    <source>
        <dbReference type="SAM" id="MobiDB-lite"/>
    </source>
</evidence>
<keyword evidence="3" id="KW-1185">Reference proteome</keyword>
<evidence type="ECO:0000313" key="2">
    <source>
        <dbReference type="EMBL" id="GIF74228.1"/>
    </source>
</evidence>
<protein>
    <recommendedName>
        <fullName evidence="4">Tetratricopeptide repeat protein</fullName>
    </recommendedName>
</protein>
<dbReference type="RefSeq" id="WP_203714631.1">
    <property type="nucleotide sequence ID" value="NZ_BONE01000028.1"/>
</dbReference>
<feature type="compositionally biased region" description="Basic residues" evidence="1">
    <location>
        <begin position="70"/>
        <end position="80"/>
    </location>
</feature>
<proteinExistence type="predicted"/>
<comment type="caution">
    <text evidence="2">The sequence shown here is derived from an EMBL/GenBank/DDBJ whole genome shotgun (WGS) entry which is preliminary data.</text>
</comment>
<dbReference type="EMBL" id="BONE01000028">
    <property type="protein sequence ID" value="GIF74228.1"/>
    <property type="molecule type" value="Genomic_DNA"/>
</dbReference>
<reference evidence="2 3" key="1">
    <citation type="submission" date="2021-01" db="EMBL/GenBank/DDBJ databases">
        <title>Whole genome shotgun sequence of Asanoa siamensis NBRC 107932.</title>
        <authorList>
            <person name="Komaki H."/>
            <person name="Tamura T."/>
        </authorList>
    </citation>
    <scope>NUCLEOTIDE SEQUENCE [LARGE SCALE GENOMIC DNA]</scope>
    <source>
        <strain evidence="2 3">NBRC 107932</strain>
    </source>
</reference>
<dbReference type="InterPro" id="IPR011990">
    <property type="entry name" value="TPR-like_helical_dom_sf"/>
</dbReference>
<organism evidence="2 3">
    <name type="scientific">Asanoa siamensis</name>
    <dbReference type="NCBI Taxonomy" id="926357"/>
    <lineage>
        <taxon>Bacteria</taxon>
        <taxon>Bacillati</taxon>
        <taxon>Actinomycetota</taxon>
        <taxon>Actinomycetes</taxon>
        <taxon>Micromonosporales</taxon>
        <taxon>Micromonosporaceae</taxon>
        <taxon>Asanoa</taxon>
    </lineage>
</organism>
<sequence length="281" mass="30649">MTTDLVHARIIRDVRALHHHRRYHKAALRAAQSLSRLDPATVQADAGLLELALLYTDSAVHATPTDPPRRRSPRSGRRLPHSIGDAGRPVPAIDTQAALEWARYAHATALRSEVAGPAQLAAATEAVAVLAHRLDRHHEAITFAGRLLAFQREHGDVDDVIRARLLLGAYLHADGSCAEGTTLATDAWQSWKDTYGDPRENVAALTVAVQLVSLLMACGRAADAMSALREVTEPADAVDWRYIAHVRNFLDRLEPLRLRHASVHHDAATVAIAAGREPDGR</sequence>
<name>A0ABQ4CT97_9ACTN</name>
<gene>
    <name evidence="2" type="ORF">Asi02nite_37460</name>
</gene>
<feature type="region of interest" description="Disordered" evidence="1">
    <location>
        <begin position="60"/>
        <end position="87"/>
    </location>
</feature>
<dbReference type="SUPFAM" id="SSF48452">
    <property type="entry name" value="TPR-like"/>
    <property type="match status" value="1"/>
</dbReference>